<dbReference type="PANTHER" id="PTHR30472">
    <property type="entry name" value="FERRIC ENTEROBACTIN TRANSPORT SYSTEM PERMEASE PROTEIN"/>
    <property type="match status" value="1"/>
</dbReference>
<keyword evidence="7 8" id="KW-0472">Membrane</keyword>
<feature type="transmembrane region" description="Helical" evidence="8">
    <location>
        <begin position="249"/>
        <end position="276"/>
    </location>
</feature>
<dbReference type="Proteomes" id="UP000198571">
    <property type="component" value="Unassembled WGS sequence"/>
</dbReference>
<evidence type="ECO:0000256" key="4">
    <source>
        <dbReference type="ARBA" id="ARBA00022475"/>
    </source>
</evidence>
<evidence type="ECO:0000313" key="9">
    <source>
        <dbReference type="EMBL" id="SES06134.1"/>
    </source>
</evidence>
<comment type="similarity">
    <text evidence="2">Belongs to the binding-protein-dependent transport system permease family. FecCD subfamily.</text>
</comment>
<reference evidence="10" key="1">
    <citation type="submission" date="2016-10" db="EMBL/GenBank/DDBJ databases">
        <authorList>
            <person name="Varghese N."/>
            <person name="Submissions S."/>
        </authorList>
    </citation>
    <scope>NUCLEOTIDE SEQUENCE [LARGE SCALE GENOMIC DNA]</scope>
    <source>
        <strain evidence="10">S9</strain>
    </source>
</reference>
<name>A0A1H9UAF0_9BACI</name>
<evidence type="ECO:0000256" key="6">
    <source>
        <dbReference type="ARBA" id="ARBA00022989"/>
    </source>
</evidence>
<feature type="transmembrane region" description="Helical" evidence="8">
    <location>
        <begin position="130"/>
        <end position="149"/>
    </location>
</feature>
<keyword evidence="3" id="KW-0813">Transport</keyword>
<dbReference type="InterPro" id="IPR037294">
    <property type="entry name" value="ABC_BtuC-like"/>
</dbReference>
<dbReference type="CDD" id="cd06550">
    <property type="entry name" value="TM_ABC_iron-siderophores_like"/>
    <property type="match status" value="1"/>
</dbReference>
<feature type="transmembrane region" description="Helical" evidence="8">
    <location>
        <begin position="161"/>
        <end position="186"/>
    </location>
</feature>
<evidence type="ECO:0000256" key="2">
    <source>
        <dbReference type="ARBA" id="ARBA00007935"/>
    </source>
</evidence>
<dbReference type="FunFam" id="1.10.3470.10:FF:000001">
    <property type="entry name" value="Vitamin B12 ABC transporter permease BtuC"/>
    <property type="match status" value="1"/>
</dbReference>
<evidence type="ECO:0000256" key="5">
    <source>
        <dbReference type="ARBA" id="ARBA00022692"/>
    </source>
</evidence>
<evidence type="ECO:0000256" key="1">
    <source>
        <dbReference type="ARBA" id="ARBA00004651"/>
    </source>
</evidence>
<keyword evidence="6 8" id="KW-1133">Transmembrane helix</keyword>
<dbReference type="PANTHER" id="PTHR30472:SF24">
    <property type="entry name" value="FERRIC ENTEROBACTIN TRANSPORT SYSTEM PERMEASE PROTEIN FEPG"/>
    <property type="match status" value="1"/>
</dbReference>
<gene>
    <name evidence="9" type="ORF">SAMN05518684_10761</name>
</gene>
<evidence type="ECO:0000256" key="3">
    <source>
        <dbReference type="ARBA" id="ARBA00022448"/>
    </source>
</evidence>
<feature type="transmembrane region" description="Helical" evidence="8">
    <location>
        <begin position="319"/>
        <end position="338"/>
    </location>
</feature>
<organism evidence="9 10">
    <name type="scientific">Salipaludibacillus aurantiacus</name>
    <dbReference type="NCBI Taxonomy" id="1601833"/>
    <lineage>
        <taxon>Bacteria</taxon>
        <taxon>Bacillati</taxon>
        <taxon>Bacillota</taxon>
        <taxon>Bacilli</taxon>
        <taxon>Bacillales</taxon>
        <taxon>Bacillaceae</taxon>
    </lineage>
</organism>
<feature type="transmembrane region" description="Helical" evidence="8">
    <location>
        <begin position="76"/>
        <end position="96"/>
    </location>
</feature>
<feature type="transmembrane region" description="Helical" evidence="8">
    <location>
        <begin position="21"/>
        <end position="41"/>
    </location>
</feature>
<dbReference type="SUPFAM" id="SSF81345">
    <property type="entry name" value="ABC transporter involved in vitamin B12 uptake, BtuC"/>
    <property type="match status" value="1"/>
</dbReference>
<dbReference type="GO" id="GO:0033214">
    <property type="term" value="P:siderophore-iron import into cell"/>
    <property type="evidence" value="ECO:0007669"/>
    <property type="project" value="TreeGrafter"/>
</dbReference>
<evidence type="ECO:0000313" key="10">
    <source>
        <dbReference type="Proteomes" id="UP000198571"/>
    </source>
</evidence>
<comment type="subcellular location">
    <subcellularLocation>
        <location evidence="1">Cell membrane</location>
        <topology evidence="1">Multi-pass membrane protein</topology>
    </subcellularLocation>
</comment>
<dbReference type="EMBL" id="FOGT01000007">
    <property type="protein sequence ID" value="SES06134.1"/>
    <property type="molecule type" value="Genomic_DNA"/>
</dbReference>
<dbReference type="Pfam" id="PF01032">
    <property type="entry name" value="FecCD"/>
    <property type="match status" value="1"/>
</dbReference>
<keyword evidence="5 8" id="KW-0812">Transmembrane</keyword>
<protein>
    <submittedName>
        <fullName evidence="9">Iron complex transport system permease protein</fullName>
    </submittedName>
</protein>
<keyword evidence="10" id="KW-1185">Reference proteome</keyword>
<feature type="transmembrane region" description="Helical" evidence="8">
    <location>
        <begin position="105"/>
        <end position="124"/>
    </location>
</feature>
<sequence>MKPAITVRSSRFSFIFEKRTVIINLILFFLAVFACVIGPMLGHTLLSPYEVVTALFGNGSGANEFIVMQSRLPRTLLSLVAGAALGVSGMILQGIVRNPLAAPDIIGVTGGGAVAAVIFLTYGAGLSIQFLPLAAVTGSLLVAVLTYFLAWQRGITPIRLVLIGIGISAIMSAGTTFMIVVSSAVTASQAYLWLTGSVYGASWNDVGILVTVVFLTIPVTMVFSRSLNTQQLGNDTALGLGVRLQLDRLILLLFSVILAGSAVALVGAVGFVGLIAPHIARTLVGKTHGALTLASASSGALLLFGADLAARTLFYPVDIPAGVFTAGVGAPFFLYLLFRNRHHM</sequence>
<feature type="transmembrane region" description="Helical" evidence="8">
    <location>
        <begin position="206"/>
        <end position="228"/>
    </location>
</feature>
<dbReference type="OrthoDB" id="9811721at2"/>
<dbReference type="STRING" id="1601833.SAMN05518684_10761"/>
<dbReference type="RefSeq" id="WP_093051284.1">
    <property type="nucleotide sequence ID" value="NZ_FOGT01000007.1"/>
</dbReference>
<dbReference type="AlphaFoldDB" id="A0A1H9UAF0"/>
<dbReference type="PROSITE" id="PS51257">
    <property type="entry name" value="PROKAR_LIPOPROTEIN"/>
    <property type="match status" value="1"/>
</dbReference>
<dbReference type="GO" id="GO:0022857">
    <property type="term" value="F:transmembrane transporter activity"/>
    <property type="evidence" value="ECO:0007669"/>
    <property type="project" value="InterPro"/>
</dbReference>
<keyword evidence="4" id="KW-1003">Cell membrane</keyword>
<accession>A0A1H9UAF0</accession>
<dbReference type="Gene3D" id="1.10.3470.10">
    <property type="entry name" value="ABC transporter involved in vitamin B12 uptake, BtuC"/>
    <property type="match status" value="1"/>
</dbReference>
<dbReference type="GO" id="GO:0005886">
    <property type="term" value="C:plasma membrane"/>
    <property type="evidence" value="ECO:0007669"/>
    <property type="project" value="UniProtKB-SubCell"/>
</dbReference>
<evidence type="ECO:0000256" key="8">
    <source>
        <dbReference type="SAM" id="Phobius"/>
    </source>
</evidence>
<proteinExistence type="inferred from homology"/>
<dbReference type="InterPro" id="IPR000522">
    <property type="entry name" value="ABC_transptr_permease_BtuC"/>
</dbReference>
<evidence type="ECO:0000256" key="7">
    <source>
        <dbReference type="ARBA" id="ARBA00023136"/>
    </source>
</evidence>